<protein>
    <recommendedName>
        <fullName evidence="1">Hemerythrin-like domain-containing protein</fullName>
    </recommendedName>
</protein>
<dbReference type="InterPro" id="IPR012312">
    <property type="entry name" value="Hemerythrin-like"/>
</dbReference>
<name>A0A6M6JFS2_9PSEU</name>
<evidence type="ECO:0000313" key="3">
    <source>
        <dbReference type="Proteomes" id="UP000505377"/>
    </source>
</evidence>
<reference evidence="2 3" key="1">
    <citation type="submission" date="2020-05" db="EMBL/GenBank/DDBJ databases">
        <authorList>
            <person name="Mo P."/>
        </authorList>
    </citation>
    <scope>NUCLEOTIDE SEQUENCE [LARGE SCALE GENOMIC DNA]</scope>
    <source>
        <strain evidence="2 3">Gen01</strain>
    </source>
</reference>
<evidence type="ECO:0000259" key="1">
    <source>
        <dbReference type="Pfam" id="PF01814"/>
    </source>
</evidence>
<dbReference type="AlphaFoldDB" id="A0A6M6JFS2"/>
<proteinExistence type="predicted"/>
<gene>
    <name evidence="2" type="ORF">HOP40_09305</name>
</gene>
<keyword evidence="3" id="KW-1185">Reference proteome</keyword>
<evidence type="ECO:0000313" key="2">
    <source>
        <dbReference type="EMBL" id="QJY45975.1"/>
    </source>
</evidence>
<dbReference type="Gene3D" id="1.20.120.520">
    <property type="entry name" value="nmb1532 protein domain like"/>
    <property type="match status" value="1"/>
</dbReference>
<dbReference type="Pfam" id="PF01814">
    <property type="entry name" value="Hemerythrin"/>
    <property type="match status" value="1"/>
</dbReference>
<dbReference type="KEGG" id="pbro:HOP40_09305"/>
<dbReference type="Proteomes" id="UP000505377">
    <property type="component" value="Chromosome"/>
</dbReference>
<sequence length="211" mass="22806">MTTTDRAGNDVRGLLLVHDRIRAVVPEAARHIRALRPGDRRGARAAVRAWAGFTRAVQRHHQAADADLWPLVLGLVPELAGEVQRLRAERARLDADLAAVAAGLEQLARPGGSGGAAAAALARLDTQLRRHLAAEEQLVLPVLRHRVPAERWAAVEPALVERAAVLGTAFAPQPEPARAGFLRRRPAPVHGRHCLVPGPRHRRPLVTAATR</sequence>
<accession>A0A6M6JFS2</accession>
<dbReference type="EMBL" id="CP053564">
    <property type="protein sequence ID" value="QJY45975.1"/>
    <property type="molecule type" value="Genomic_DNA"/>
</dbReference>
<organism evidence="2 3">
    <name type="scientific">Pseudonocardia broussonetiae</name>
    <dbReference type="NCBI Taxonomy" id="2736640"/>
    <lineage>
        <taxon>Bacteria</taxon>
        <taxon>Bacillati</taxon>
        <taxon>Actinomycetota</taxon>
        <taxon>Actinomycetes</taxon>
        <taxon>Pseudonocardiales</taxon>
        <taxon>Pseudonocardiaceae</taxon>
        <taxon>Pseudonocardia</taxon>
    </lineage>
</organism>
<dbReference type="RefSeq" id="WP_172156716.1">
    <property type="nucleotide sequence ID" value="NZ_CP053564.1"/>
</dbReference>
<feature type="domain" description="Hemerythrin-like" evidence="1">
    <location>
        <begin position="14"/>
        <end position="143"/>
    </location>
</feature>